<reference evidence="2" key="1">
    <citation type="journal article" date="2019" name="Int. J. Syst. Evol. Microbiol.">
        <title>The Global Catalogue of Microorganisms (GCM) 10K type strain sequencing project: providing services to taxonomists for standard genome sequencing and annotation.</title>
        <authorList>
            <consortium name="The Broad Institute Genomics Platform"/>
            <consortium name="The Broad Institute Genome Sequencing Center for Infectious Disease"/>
            <person name="Wu L."/>
            <person name="Ma J."/>
        </authorList>
    </citation>
    <scope>NUCLEOTIDE SEQUENCE [LARGE SCALE GENOMIC DNA]</scope>
    <source>
        <strain evidence="2">JCM 16221</strain>
    </source>
</reference>
<proteinExistence type="predicted"/>
<accession>A0ABP5SRA1</accession>
<keyword evidence="2" id="KW-1185">Reference proteome</keyword>
<protein>
    <submittedName>
        <fullName evidence="1">Uncharacterized protein</fullName>
    </submittedName>
</protein>
<dbReference type="Proteomes" id="UP001501218">
    <property type="component" value="Unassembled WGS sequence"/>
</dbReference>
<evidence type="ECO:0000313" key="2">
    <source>
        <dbReference type="Proteomes" id="UP001501218"/>
    </source>
</evidence>
<comment type="caution">
    <text evidence="1">The sequence shown here is derived from an EMBL/GenBank/DDBJ whole genome shotgun (WGS) entry which is preliminary data.</text>
</comment>
<gene>
    <name evidence="1" type="ORF">GCM10009854_11410</name>
</gene>
<evidence type="ECO:0000313" key="1">
    <source>
        <dbReference type="EMBL" id="GAA2337056.1"/>
    </source>
</evidence>
<name>A0ABP5SRA1_9PSEU</name>
<organism evidence="1 2">
    <name type="scientific">Saccharopolyspora halophila</name>
    <dbReference type="NCBI Taxonomy" id="405551"/>
    <lineage>
        <taxon>Bacteria</taxon>
        <taxon>Bacillati</taxon>
        <taxon>Actinomycetota</taxon>
        <taxon>Actinomycetes</taxon>
        <taxon>Pseudonocardiales</taxon>
        <taxon>Pseudonocardiaceae</taxon>
        <taxon>Saccharopolyspora</taxon>
    </lineage>
</organism>
<dbReference type="EMBL" id="BAAARA010000003">
    <property type="protein sequence ID" value="GAA2337056.1"/>
    <property type="molecule type" value="Genomic_DNA"/>
</dbReference>
<sequence length="78" mass="8577">MPRAAHAWRVPAGRRRTRSVDTNGVLFSPDRAKREVRAARSGTAVEHDRIARHIAATALLVLGVPDHVAAELKHPSRL</sequence>